<feature type="chain" id="PRO_5001515585" evidence="1">
    <location>
        <begin position="17"/>
        <end position="208"/>
    </location>
</feature>
<organism evidence="2">
    <name type="scientific">Amblyomma cajennense</name>
    <name type="common">Cayenne tick</name>
    <name type="synonym">Acarus cajennensis</name>
    <dbReference type="NCBI Taxonomy" id="34607"/>
    <lineage>
        <taxon>Eukaryota</taxon>
        <taxon>Metazoa</taxon>
        <taxon>Ecdysozoa</taxon>
        <taxon>Arthropoda</taxon>
        <taxon>Chelicerata</taxon>
        <taxon>Arachnida</taxon>
        <taxon>Acari</taxon>
        <taxon>Parasitiformes</taxon>
        <taxon>Ixodida</taxon>
        <taxon>Ixodoidea</taxon>
        <taxon>Ixodidae</taxon>
        <taxon>Amblyomminae</taxon>
        <taxon>Amblyomma</taxon>
    </lineage>
</organism>
<dbReference type="InterPro" id="IPR002970">
    <property type="entry name" value="Tick_his-bd"/>
</dbReference>
<sequence>MIVLLILACGAPFCFTVEQNTSTIWQNPTNLSKYQLAWNTLNKSQQDIYYQVVATSLMNEKIYTTPDFFEPADFKCWSVQYINQNEAAKTASRRYSYGLTARSRLNEVYDIGPEKVNIKSVLNYTSPNGVEYEYKEDEPKETDRVIFTDGKTCDLFNVPRTNEGKGCELWVKSEYKENIPPCCSFIYDLLCGAVGSYDVYEKNFAQMW</sequence>
<dbReference type="GO" id="GO:0030682">
    <property type="term" value="P:symbiont-mediated perturbation of host defenses"/>
    <property type="evidence" value="ECO:0007669"/>
    <property type="project" value="InterPro"/>
</dbReference>
<dbReference type="Gene3D" id="2.40.128.20">
    <property type="match status" value="1"/>
</dbReference>
<dbReference type="GO" id="GO:0043176">
    <property type="term" value="F:amine binding"/>
    <property type="evidence" value="ECO:0007669"/>
    <property type="project" value="InterPro"/>
</dbReference>
<dbReference type="Pfam" id="PF02098">
    <property type="entry name" value="His_binding"/>
    <property type="match status" value="1"/>
</dbReference>
<evidence type="ECO:0000256" key="1">
    <source>
        <dbReference type="SAM" id="SignalP"/>
    </source>
</evidence>
<accession>A0A023FU83</accession>
<evidence type="ECO:0000313" key="2">
    <source>
        <dbReference type="EMBL" id="JAC24215.1"/>
    </source>
</evidence>
<dbReference type="EMBL" id="GBBK01000267">
    <property type="protein sequence ID" value="JAC24215.1"/>
    <property type="molecule type" value="mRNA"/>
</dbReference>
<feature type="signal peptide" evidence="1">
    <location>
        <begin position="1"/>
        <end position="16"/>
    </location>
</feature>
<dbReference type="AlphaFoldDB" id="A0A023FU83"/>
<proteinExistence type="evidence at transcript level"/>
<reference evidence="2" key="1">
    <citation type="submission" date="2014-03" db="EMBL/GenBank/DDBJ databases">
        <title>The sialotranscriptome of Amblyomma triste, Amblyomma parvum and Amblyomma cajennense ticks, uncovered by 454-based RNA-seq.</title>
        <authorList>
            <person name="Garcia G.R."/>
            <person name="Gardinassi L.G."/>
            <person name="Ribeiro J.M."/>
            <person name="Anatriello E."/>
            <person name="Ferreira B.R."/>
            <person name="Moreira H.N."/>
            <person name="Mafra C."/>
            <person name="Olegario M.M."/>
            <person name="Szabo P.J."/>
            <person name="Miranda-Santos I.K."/>
            <person name="Maruyama S.R."/>
        </authorList>
    </citation>
    <scope>NUCLEOTIDE SEQUENCE</scope>
    <source>
        <strain evidence="2">Uberlandia</strain>
        <tissue evidence="2">Salivary glands</tissue>
    </source>
</reference>
<dbReference type="InterPro" id="IPR012674">
    <property type="entry name" value="Calycin"/>
</dbReference>
<name>A0A023FU83_AMBCJ</name>
<protein>
    <submittedName>
        <fullName evidence="2">Putative lipocal-1 1</fullName>
    </submittedName>
</protein>
<dbReference type="SUPFAM" id="SSF50814">
    <property type="entry name" value="Lipocalins"/>
    <property type="match status" value="1"/>
</dbReference>
<keyword evidence="1" id="KW-0732">Signal</keyword>